<evidence type="ECO:0000256" key="1">
    <source>
        <dbReference type="SAM" id="MobiDB-lite"/>
    </source>
</evidence>
<sequence>MNFRASLRSKRREKRGELFPSSIKRKGYNT</sequence>
<name>A0A8S5SVC6_9CAUD</name>
<protein>
    <submittedName>
        <fullName evidence="2">Uncharacterized protein</fullName>
    </submittedName>
</protein>
<evidence type="ECO:0000313" key="2">
    <source>
        <dbReference type="EMBL" id="DAF54655.1"/>
    </source>
</evidence>
<reference evidence="2" key="1">
    <citation type="journal article" date="2021" name="Proc. Natl. Acad. Sci. U.S.A.">
        <title>A Catalog of Tens of Thousands of Viruses from Human Metagenomes Reveals Hidden Associations with Chronic Diseases.</title>
        <authorList>
            <person name="Tisza M.J."/>
            <person name="Buck C.B."/>
        </authorList>
    </citation>
    <scope>NUCLEOTIDE SEQUENCE</scope>
    <source>
        <strain evidence="2">CtqPo10</strain>
    </source>
</reference>
<proteinExistence type="predicted"/>
<organism evidence="2">
    <name type="scientific">Siphoviridae sp. ctqPo10</name>
    <dbReference type="NCBI Taxonomy" id="2827948"/>
    <lineage>
        <taxon>Viruses</taxon>
        <taxon>Duplodnaviria</taxon>
        <taxon>Heunggongvirae</taxon>
        <taxon>Uroviricota</taxon>
        <taxon>Caudoviricetes</taxon>
    </lineage>
</organism>
<dbReference type="EMBL" id="BK032682">
    <property type="protein sequence ID" value="DAF54655.1"/>
    <property type="molecule type" value="Genomic_DNA"/>
</dbReference>
<accession>A0A8S5SVC6</accession>
<feature type="region of interest" description="Disordered" evidence="1">
    <location>
        <begin position="1"/>
        <end position="30"/>
    </location>
</feature>